<dbReference type="InterPro" id="IPR015943">
    <property type="entry name" value="WD40/YVTN_repeat-like_dom_sf"/>
</dbReference>
<evidence type="ECO:0000256" key="2">
    <source>
        <dbReference type="ARBA" id="ARBA00022552"/>
    </source>
</evidence>
<protein>
    <submittedName>
        <fullName evidence="8">U3 small nucleolar RNA-associated protein 18-like protein</fullName>
    </submittedName>
</protein>
<keyword evidence="4" id="KW-0677">Repeat</keyword>
<dbReference type="Pfam" id="PF00400">
    <property type="entry name" value="WD40"/>
    <property type="match status" value="1"/>
</dbReference>
<dbReference type="RefSeq" id="XP_011197614.2">
    <property type="nucleotide sequence ID" value="XM_011199312.4"/>
</dbReference>
<dbReference type="InterPro" id="IPR036322">
    <property type="entry name" value="WD40_repeat_dom_sf"/>
</dbReference>
<evidence type="ECO:0000256" key="4">
    <source>
        <dbReference type="ARBA" id="ARBA00022737"/>
    </source>
</evidence>
<dbReference type="GO" id="GO:0006364">
    <property type="term" value="P:rRNA processing"/>
    <property type="evidence" value="ECO:0007669"/>
    <property type="project" value="UniProtKB-KW"/>
</dbReference>
<dbReference type="SUPFAM" id="SSF50978">
    <property type="entry name" value="WD40 repeat-like"/>
    <property type="match status" value="1"/>
</dbReference>
<keyword evidence="3" id="KW-0853">WD repeat</keyword>
<dbReference type="KEGG" id="bdr:105222115"/>
<dbReference type="GO" id="GO:0034388">
    <property type="term" value="C:Pwp2p-containing subcomplex of 90S preribosome"/>
    <property type="evidence" value="ECO:0007669"/>
    <property type="project" value="TreeGrafter"/>
</dbReference>
<dbReference type="AlphaFoldDB" id="A0A034W4R9"/>
<keyword evidence="2" id="KW-0698">rRNA processing</keyword>
<comment type="similarity">
    <text evidence="6">Belongs to the WD repeat UTP18 family.</text>
</comment>
<evidence type="ECO:0000256" key="5">
    <source>
        <dbReference type="ARBA" id="ARBA00023242"/>
    </source>
</evidence>
<evidence type="ECO:0000313" key="8">
    <source>
        <dbReference type="EMBL" id="JAC48748.1"/>
    </source>
</evidence>
<evidence type="ECO:0000256" key="7">
    <source>
        <dbReference type="SAM" id="MobiDB-lite"/>
    </source>
</evidence>
<evidence type="ECO:0000256" key="1">
    <source>
        <dbReference type="ARBA" id="ARBA00004604"/>
    </source>
</evidence>
<dbReference type="PANTHER" id="PTHR18359">
    <property type="entry name" value="WD-REPEAT PROTEIN-RELATED"/>
    <property type="match status" value="1"/>
</dbReference>
<gene>
    <name evidence="8" type="primary">UTP18</name>
</gene>
<dbReference type="InterPro" id="IPR001680">
    <property type="entry name" value="WD40_rpt"/>
</dbReference>
<dbReference type="SMART" id="SM00320">
    <property type="entry name" value="WD40"/>
    <property type="match status" value="5"/>
</dbReference>
<evidence type="ECO:0000256" key="3">
    <source>
        <dbReference type="ARBA" id="ARBA00022574"/>
    </source>
</evidence>
<feature type="region of interest" description="Disordered" evidence="7">
    <location>
        <begin position="87"/>
        <end position="112"/>
    </location>
</feature>
<dbReference type="EMBL" id="GAKP01010204">
    <property type="protein sequence ID" value="JAC48748.1"/>
    <property type="molecule type" value="Transcribed_RNA"/>
</dbReference>
<dbReference type="Gene3D" id="2.130.10.10">
    <property type="entry name" value="YVTN repeat-like/Quinoprotein amine dehydrogenase"/>
    <property type="match status" value="1"/>
</dbReference>
<evidence type="ECO:0000256" key="6">
    <source>
        <dbReference type="ARBA" id="ARBA00025767"/>
    </source>
</evidence>
<dbReference type="InterPro" id="IPR045161">
    <property type="entry name" value="Utp18"/>
</dbReference>
<comment type="subcellular location">
    <subcellularLocation>
        <location evidence="1">Nucleus</location>
        <location evidence="1">Nucleolus</location>
    </subcellularLocation>
</comment>
<feature type="compositionally biased region" description="Basic and acidic residues" evidence="7">
    <location>
        <begin position="25"/>
        <end position="38"/>
    </location>
</feature>
<feature type="region of interest" description="Disordered" evidence="7">
    <location>
        <begin position="25"/>
        <end position="54"/>
    </location>
</feature>
<accession>A0A034W4R9</accession>
<sequence>MSDSENESIQDLLECAEEYENLMREKLNTENKSNENKHNSASSNKKHTTISDDTQELPMEKVIFGDREGLLENLAVAVGESKKIIDEKKAGAASEDDDLKDSRKRKPAWTDADDTDITLGEVKRPTRFSGPHNHLRQDKSYKEYLTARYVRTVPQPKWAELDNKKVSEDAEDEALLQTVGFVAKPDTNTLRQTHLEFKRLKDLNRATYAEGSISSIQFIPKSTATLVTGTSGIATIYSIDGVKNEKLHNIRFDKFPIMCARLKPCGTKAIFGSTKRIYYVYDLLSAQEMRYKLPEEVTTLRNFRISPCGRYMAVAGRFGNMHVFDAFSQELIHTFKQNDDVASMCFTADSKNIICSSLSSKINIFSLTKQRLAHSFIDDGCLKGSAMDLSLDQRLLATGSMEGVVNVYDFQKLQLSTTPKPEKTFLNLRTGISDVKFNHTAEILAMSSVEVDSAVKLAHFPSATVFANFPRKDDMGKIRVVEFSPNSAYLALGSTSKKVSLMRLKHYKYY</sequence>
<dbReference type="GO" id="GO:0032040">
    <property type="term" value="C:small-subunit processome"/>
    <property type="evidence" value="ECO:0007669"/>
    <property type="project" value="TreeGrafter"/>
</dbReference>
<dbReference type="OrthoDB" id="1935146at2759"/>
<proteinExistence type="inferred from homology"/>
<keyword evidence="5" id="KW-0539">Nucleus</keyword>
<dbReference type="PANTHER" id="PTHR18359:SF0">
    <property type="entry name" value="U3 SMALL NUCLEOLAR RNA-ASSOCIATED PROTEIN 18 HOMOLOG"/>
    <property type="match status" value="1"/>
</dbReference>
<name>A0A034W4R9_BACDO</name>
<organism evidence="8">
    <name type="scientific">Bactrocera dorsalis</name>
    <name type="common">Oriental fruit fly</name>
    <name type="synonym">Dacus dorsalis</name>
    <dbReference type="NCBI Taxonomy" id="27457"/>
    <lineage>
        <taxon>Eukaryota</taxon>
        <taxon>Metazoa</taxon>
        <taxon>Ecdysozoa</taxon>
        <taxon>Arthropoda</taxon>
        <taxon>Hexapoda</taxon>
        <taxon>Insecta</taxon>
        <taxon>Pterygota</taxon>
        <taxon>Neoptera</taxon>
        <taxon>Endopterygota</taxon>
        <taxon>Diptera</taxon>
        <taxon>Brachycera</taxon>
        <taxon>Muscomorpha</taxon>
        <taxon>Tephritoidea</taxon>
        <taxon>Tephritidae</taxon>
        <taxon>Bactrocera</taxon>
        <taxon>Bactrocera</taxon>
    </lineage>
</organism>
<reference evidence="8" key="1">
    <citation type="journal article" date="2014" name="BMC Genomics">
        <title>Characterizing the developmental transcriptome of the oriental fruit fly, Bactrocera dorsalis (Diptera: Tephritidae) through comparative genomic analysis with Drosophila melanogaster utilizing modENCODE datasets.</title>
        <authorList>
            <person name="Geib S.M."/>
            <person name="Calla B."/>
            <person name="Hall B."/>
            <person name="Hou S."/>
            <person name="Manoukis N.C."/>
        </authorList>
    </citation>
    <scope>NUCLEOTIDE SEQUENCE</scope>
    <source>
        <strain evidence="8">Punador</strain>
    </source>
</reference>